<evidence type="ECO:0000313" key="3">
    <source>
        <dbReference type="Proteomes" id="UP000236732"/>
    </source>
</evidence>
<feature type="region of interest" description="Disordered" evidence="1">
    <location>
        <begin position="1"/>
        <end position="45"/>
    </location>
</feature>
<feature type="compositionally biased region" description="Basic and acidic residues" evidence="1">
    <location>
        <begin position="178"/>
        <end position="190"/>
    </location>
</feature>
<reference evidence="2 3" key="1">
    <citation type="submission" date="2016-10" db="EMBL/GenBank/DDBJ databases">
        <authorList>
            <person name="de Groot N.N."/>
        </authorList>
    </citation>
    <scope>NUCLEOTIDE SEQUENCE [LARGE SCALE GENOMIC DNA]</scope>
    <source>
        <strain evidence="2 3">CGMCC 4.7037</strain>
    </source>
</reference>
<dbReference type="InterPro" id="IPR022183">
    <property type="entry name" value="DUF3710"/>
</dbReference>
<protein>
    <recommendedName>
        <fullName evidence="4">DUF3710 domain-containing protein</fullName>
    </recommendedName>
</protein>
<accession>A0A1H5ZL66</accession>
<evidence type="ECO:0008006" key="4">
    <source>
        <dbReference type="Google" id="ProtNLM"/>
    </source>
</evidence>
<sequence length="215" mass="23929">MRNVFRRRRREQPEQVAEQEPAAPTRESGPWDADEPHPETDRIDLGGLRLPHNPDFDVRLASVGDQHVGVVVLYEESSLQLQALAAPRSSGLWDEVKTKIVSQAKHLEEREGPFGGELTGEMKVDGQPRPARYLGIDGPRWFLLAVISGKAAADEKVAAAFIDFIKDVVVVRGNEPMAREEPIPLRRPNDETGETPTEGPGFNPFKRGPEISEIR</sequence>
<dbReference type="AlphaFoldDB" id="A0A1H5ZL66"/>
<proteinExistence type="predicted"/>
<dbReference type="EMBL" id="FNVT01000002">
    <property type="protein sequence ID" value="SEG37189.1"/>
    <property type="molecule type" value="Genomic_DNA"/>
</dbReference>
<feature type="compositionally biased region" description="Basic residues" evidence="1">
    <location>
        <begin position="1"/>
        <end position="10"/>
    </location>
</feature>
<dbReference type="Proteomes" id="UP000236732">
    <property type="component" value="Unassembled WGS sequence"/>
</dbReference>
<name>A0A1H5ZL66_9ACTN</name>
<feature type="compositionally biased region" description="Basic and acidic residues" evidence="1">
    <location>
        <begin position="34"/>
        <end position="44"/>
    </location>
</feature>
<keyword evidence="3" id="KW-1185">Reference proteome</keyword>
<evidence type="ECO:0000256" key="1">
    <source>
        <dbReference type="SAM" id="MobiDB-lite"/>
    </source>
</evidence>
<organism evidence="2 3">
    <name type="scientific">Nonomuraea solani</name>
    <dbReference type="NCBI Taxonomy" id="1144553"/>
    <lineage>
        <taxon>Bacteria</taxon>
        <taxon>Bacillati</taxon>
        <taxon>Actinomycetota</taxon>
        <taxon>Actinomycetes</taxon>
        <taxon>Streptosporangiales</taxon>
        <taxon>Streptosporangiaceae</taxon>
        <taxon>Nonomuraea</taxon>
    </lineage>
</organism>
<feature type="region of interest" description="Disordered" evidence="1">
    <location>
        <begin position="178"/>
        <end position="215"/>
    </location>
</feature>
<dbReference type="Pfam" id="PF12502">
    <property type="entry name" value="DUF3710"/>
    <property type="match status" value="1"/>
</dbReference>
<gene>
    <name evidence="2" type="ORF">SAMN05444920_102754</name>
</gene>
<evidence type="ECO:0000313" key="2">
    <source>
        <dbReference type="EMBL" id="SEG37189.1"/>
    </source>
</evidence>
<feature type="compositionally biased region" description="Low complexity" evidence="1">
    <location>
        <begin position="14"/>
        <end position="24"/>
    </location>
</feature>